<dbReference type="Pfam" id="PF01625">
    <property type="entry name" value="PMSR"/>
    <property type="match status" value="1"/>
</dbReference>
<gene>
    <name evidence="5" type="primary">msrA</name>
    <name evidence="7" type="ORF">AVDCRST_MAG25-2372</name>
</gene>
<dbReference type="InterPro" id="IPR002569">
    <property type="entry name" value="Met_Sox_Rdtase_MsrA_dom"/>
</dbReference>
<evidence type="ECO:0000259" key="6">
    <source>
        <dbReference type="Pfam" id="PF01625"/>
    </source>
</evidence>
<evidence type="ECO:0000313" key="7">
    <source>
        <dbReference type="EMBL" id="CAA9475445.1"/>
    </source>
</evidence>
<dbReference type="EMBL" id="CADCVI010000150">
    <property type="protein sequence ID" value="CAA9475445.1"/>
    <property type="molecule type" value="Genomic_DNA"/>
</dbReference>
<dbReference type="SUPFAM" id="SSF55068">
    <property type="entry name" value="Peptide methionine sulfoxide reductase"/>
    <property type="match status" value="1"/>
</dbReference>
<dbReference type="HAMAP" id="MF_01401">
    <property type="entry name" value="MsrA"/>
    <property type="match status" value="1"/>
</dbReference>
<dbReference type="NCBIfam" id="TIGR00401">
    <property type="entry name" value="msrA"/>
    <property type="match status" value="1"/>
</dbReference>
<dbReference type="PANTHER" id="PTHR43774">
    <property type="entry name" value="PEPTIDE METHIONINE SULFOXIDE REDUCTASE"/>
    <property type="match status" value="1"/>
</dbReference>
<keyword evidence="2 5" id="KW-0560">Oxidoreductase</keyword>
<comment type="catalytic activity">
    <reaction evidence="4 5">
        <text>[thioredoxin]-disulfide + L-methionine + H2O = L-methionine (S)-S-oxide + [thioredoxin]-dithiol</text>
        <dbReference type="Rhea" id="RHEA:19993"/>
        <dbReference type="Rhea" id="RHEA-COMP:10698"/>
        <dbReference type="Rhea" id="RHEA-COMP:10700"/>
        <dbReference type="ChEBI" id="CHEBI:15377"/>
        <dbReference type="ChEBI" id="CHEBI:29950"/>
        <dbReference type="ChEBI" id="CHEBI:50058"/>
        <dbReference type="ChEBI" id="CHEBI:57844"/>
        <dbReference type="ChEBI" id="CHEBI:58772"/>
        <dbReference type="EC" id="1.8.4.11"/>
    </reaction>
</comment>
<feature type="active site" evidence="5">
    <location>
        <position position="17"/>
    </location>
</feature>
<proteinExistence type="inferred from homology"/>
<evidence type="ECO:0000256" key="5">
    <source>
        <dbReference type="HAMAP-Rule" id="MF_01401"/>
    </source>
</evidence>
<comment type="similarity">
    <text evidence="1 5">Belongs to the MsrA Met sulfoxide reductase family.</text>
</comment>
<comment type="function">
    <text evidence="5">Has an important function as a repair enzyme for proteins that have been inactivated by oxidation. Catalyzes the reversible oxidation-reduction of methionine sulfoxide in proteins to methionine.</text>
</comment>
<reference evidence="7" key="1">
    <citation type="submission" date="2020-02" db="EMBL/GenBank/DDBJ databases">
        <authorList>
            <person name="Meier V. D."/>
        </authorList>
    </citation>
    <scope>NUCLEOTIDE SEQUENCE</scope>
    <source>
        <strain evidence="7">AVDCRST_MAG25</strain>
    </source>
</reference>
<dbReference type="PANTHER" id="PTHR43774:SF1">
    <property type="entry name" value="PEPTIDE METHIONINE SULFOXIDE REDUCTASE MSRA 2"/>
    <property type="match status" value="1"/>
</dbReference>
<evidence type="ECO:0000256" key="3">
    <source>
        <dbReference type="ARBA" id="ARBA00047806"/>
    </source>
</evidence>
<sequence>MSSDTARTEVATLGGGCFWCVEAVFEETKGVLKVESGYSGGSVPNPTYRQVCSETTGHAEVVQVTFDPEVLSYRDVLRIFFATHDPTTLNRQGADVGTRYRSSIMYHDEEQKKIAEEVISEIEAEGVWDDEIVTEVVPFDVFYVAEGYHQGYFRNNSLQPYCQVVIAPKVAKFRKQHLDKLRA</sequence>
<evidence type="ECO:0000256" key="1">
    <source>
        <dbReference type="ARBA" id="ARBA00005591"/>
    </source>
</evidence>
<feature type="domain" description="Peptide methionine sulphoxide reductase MsrA" evidence="6">
    <location>
        <begin position="11"/>
        <end position="163"/>
    </location>
</feature>
<dbReference type="EC" id="1.8.4.11" evidence="5"/>
<protein>
    <recommendedName>
        <fullName evidence="5">Peptide methionine sulfoxide reductase MsrA</fullName>
        <shortName evidence="5">Protein-methionine-S-oxide reductase</shortName>
        <ecNumber evidence="5">1.8.4.11</ecNumber>
    </recommendedName>
    <alternativeName>
        <fullName evidence="5">Peptide-methionine (S)-S-oxide reductase</fullName>
        <shortName evidence="5">Peptide Met(O) reductase</shortName>
    </alternativeName>
</protein>
<accession>A0A6J4RQP7</accession>
<dbReference type="AlphaFoldDB" id="A0A6J4RQP7"/>
<evidence type="ECO:0000256" key="2">
    <source>
        <dbReference type="ARBA" id="ARBA00023002"/>
    </source>
</evidence>
<dbReference type="InterPro" id="IPR036509">
    <property type="entry name" value="Met_Sox_Rdtase_MsrA_sf"/>
</dbReference>
<organism evidence="7">
    <name type="scientific">uncultured Rubrobacteraceae bacterium</name>
    <dbReference type="NCBI Taxonomy" id="349277"/>
    <lineage>
        <taxon>Bacteria</taxon>
        <taxon>Bacillati</taxon>
        <taxon>Actinomycetota</taxon>
        <taxon>Rubrobacteria</taxon>
        <taxon>Rubrobacterales</taxon>
        <taxon>Rubrobacteraceae</taxon>
        <taxon>environmental samples</taxon>
    </lineage>
</organism>
<dbReference type="Gene3D" id="3.30.1060.10">
    <property type="entry name" value="Peptide methionine sulphoxide reductase MsrA"/>
    <property type="match status" value="1"/>
</dbReference>
<comment type="catalytic activity">
    <reaction evidence="3 5">
        <text>L-methionyl-[protein] + [thioredoxin]-disulfide + H2O = L-methionyl-(S)-S-oxide-[protein] + [thioredoxin]-dithiol</text>
        <dbReference type="Rhea" id="RHEA:14217"/>
        <dbReference type="Rhea" id="RHEA-COMP:10698"/>
        <dbReference type="Rhea" id="RHEA-COMP:10700"/>
        <dbReference type="Rhea" id="RHEA-COMP:12313"/>
        <dbReference type="Rhea" id="RHEA-COMP:12315"/>
        <dbReference type="ChEBI" id="CHEBI:15377"/>
        <dbReference type="ChEBI" id="CHEBI:16044"/>
        <dbReference type="ChEBI" id="CHEBI:29950"/>
        <dbReference type="ChEBI" id="CHEBI:44120"/>
        <dbReference type="ChEBI" id="CHEBI:50058"/>
        <dbReference type="EC" id="1.8.4.11"/>
    </reaction>
</comment>
<evidence type="ECO:0000256" key="4">
    <source>
        <dbReference type="ARBA" id="ARBA00048782"/>
    </source>
</evidence>
<dbReference type="GO" id="GO:0008113">
    <property type="term" value="F:peptide-methionine (S)-S-oxide reductase activity"/>
    <property type="evidence" value="ECO:0007669"/>
    <property type="project" value="UniProtKB-UniRule"/>
</dbReference>
<name>A0A6J4RQP7_9ACTN</name>